<proteinExistence type="predicted"/>
<accession>A0A2K0TKF5</accession>
<keyword evidence="1" id="KW-0732">Signal</keyword>
<sequence>MNKAFKTVTGLMGVLMVIRSSHLATFKSPSSTPREGCSYTFEEASNPVFYRFPGAKGRERGFTVIRVGLTDEACITVTIVSACSLTTKMTLK</sequence>
<name>A0A2K0TKF5_TRIHA</name>
<protein>
    <recommendedName>
        <fullName evidence="4">Secreted protein</fullName>
    </recommendedName>
</protein>
<evidence type="ECO:0000256" key="1">
    <source>
        <dbReference type="SAM" id="SignalP"/>
    </source>
</evidence>
<organism evidence="2 3">
    <name type="scientific">Trichoderma harzianum</name>
    <name type="common">Hypocrea lixii</name>
    <dbReference type="NCBI Taxonomy" id="5544"/>
    <lineage>
        <taxon>Eukaryota</taxon>
        <taxon>Fungi</taxon>
        <taxon>Dikarya</taxon>
        <taxon>Ascomycota</taxon>
        <taxon>Pezizomycotina</taxon>
        <taxon>Sordariomycetes</taxon>
        <taxon>Hypocreomycetidae</taxon>
        <taxon>Hypocreales</taxon>
        <taxon>Hypocreaceae</taxon>
        <taxon>Trichoderma</taxon>
    </lineage>
</organism>
<evidence type="ECO:0000313" key="3">
    <source>
        <dbReference type="Proteomes" id="UP000236290"/>
    </source>
</evidence>
<dbReference type="AlphaFoldDB" id="A0A2K0TKF5"/>
<comment type="caution">
    <text evidence="2">The sequence shown here is derived from an EMBL/GenBank/DDBJ whole genome shotgun (WGS) entry which is preliminary data.</text>
</comment>
<dbReference type="EMBL" id="MTYI01000272">
    <property type="protein sequence ID" value="PNP46014.1"/>
    <property type="molecule type" value="Genomic_DNA"/>
</dbReference>
<dbReference type="Proteomes" id="UP000236290">
    <property type="component" value="Unassembled WGS sequence"/>
</dbReference>
<feature type="signal peptide" evidence="1">
    <location>
        <begin position="1"/>
        <end position="23"/>
    </location>
</feature>
<evidence type="ECO:0000313" key="2">
    <source>
        <dbReference type="EMBL" id="PNP46014.1"/>
    </source>
</evidence>
<feature type="chain" id="PRO_5014453981" description="Secreted protein" evidence="1">
    <location>
        <begin position="24"/>
        <end position="92"/>
    </location>
</feature>
<evidence type="ECO:0008006" key="4">
    <source>
        <dbReference type="Google" id="ProtNLM"/>
    </source>
</evidence>
<gene>
    <name evidence="2" type="ORF">THARTR1_10814</name>
</gene>
<reference evidence="2 3" key="1">
    <citation type="submission" date="2017-02" db="EMBL/GenBank/DDBJ databases">
        <title>Genomes of Trichoderma spp. with biocontrol activity.</title>
        <authorList>
            <person name="Gardiner D."/>
            <person name="Kazan K."/>
            <person name="Vos C."/>
            <person name="Harvey P."/>
        </authorList>
    </citation>
    <scope>NUCLEOTIDE SEQUENCE [LARGE SCALE GENOMIC DNA]</scope>
    <source>
        <strain evidence="2 3">Tr1</strain>
    </source>
</reference>